<accession>A0AA95K8F7</accession>
<gene>
    <name evidence="2" type="ORF">QE210_19345</name>
</gene>
<evidence type="ECO:0000313" key="3">
    <source>
        <dbReference type="Proteomes" id="UP001177595"/>
    </source>
</evidence>
<reference evidence="2" key="1">
    <citation type="submission" date="2023-04" db="EMBL/GenBank/DDBJ databases">
        <title>Genome dynamics across the evolutionary transition to endosymbiosis.</title>
        <authorList>
            <person name="Siozios S."/>
            <person name="Nadal-Jimenez P."/>
            <person name="Azagi T."/>
            <person name="Sprong H."/>
            <person name="Frost C.L."/>
            <person name="Parratt S.R."/>
            <person name="Taylor G."/>
            <person name="Brettell L."/>
            <person name="Lew K.C."/>
            <person name="Croft L."/>
            <person name="King K.C."/>
            <person name="Brockhurst M.A."/>
            <person name="Hypsa V."/>
            <person name="Novakova E."/>
            <person name="Darby A.C."/>
            <person name="Hurst G.D.D."/>
        </authorList>
    </citation>
    <scope>NUCLEOTIDE SEQUENCE</scope>
    <source>
        <strain evidence="2">APv</strain>
        <plasmid evidence="2">paPv3</plasmid>
    </source>
</reference>
<evidence type="ECO:0008006" key="4">
    <source>
        <dbReference type="Google" id="ProtNLM"/>
    </source>
</evidence>
<dbReference type="Proteomes" id="UP001177595">
    <property type="component" value="Plasmid paPv3"/>
</dbReference>
<dbReference type="EMBL" id="CP123507">
    <property type="protein sequence ID" value="WGM03562.1"/>
    <property type="molecule type" value="Genomic_DNA"/>
</dbReference>
<feature type="transmembrane region" description="Helical" evidence="1">
    <location>
        <begin position="12"/>
        <end position="36"/>
    </location>
</feature>
<proteinExistence type="predicted"/>
<geneLocation type="plasmid" evidence="2 3">
    <name>paPv3</name>
</geneLocation>
<dbReference type="RefSeq" id="WP_406929788.1">
    <property type="nucleotide sequence ID" value="NZ_DAYVGJ010000247.1"/>
</dbReference>
<dbReference type="AlphaFoldDB" id="A0AA95K8F7"/>
<evidence type="ECO:0000256" key="1">
    <source>
        <dbReference type="SAM" id="Phobius"/>
    </source>
</evidence>
<keyword evidence="1" id="KW-1133">Transmembrane helix</keyword>
<sequence length="397" mass="46351">MCGNIKFIEKWFTLVFPVFCFFVISGFLFCFSYFLLFGQLYDYDNNKKDFFSRYANTTPRSFYDNQYLTHRLINMDFTYGITNKENFDKALRNVNRFLEEVNTHCIYQRSDEGTANYLNCANKVLHDNFYYTPSLEVSNNYAINRSDCDTNTYLMMDAMKLKGIESFIVYAPGHAFLAWKDKFGNFNYRETTSNNNTGEVADLTKSSLYQKAFDKSLYTPMSAEQAEKVYHSLIYDKSGGRVDIDALYKENKNNAFVSDQYFDVKNKQDKIRKLDVEYLLSLLNTDFTSTTKKMIVVNYFINNNQPDQATKILSTIPLDDCERDCFLASVTLNKLNFIPFKVPFLLYDDYLKSHGSNAKVQSFYWGILFLGITLISIIVTLVFLIKLLKEMRKITSH</sequence>
<keyword evidence="1" id="KW-0472">Membrane</keyword>
<protein>
    <recommendedName>
        <fullName evidence="4">Transglutaminase-like domain-containing protein</fullName>
    </recommendedName>
</protein>
<keyword evidence="1" id="KW-0812">Transmembrane</keyword>
<name>A0AA95K8F7_9GAMM</name>
<keyword evidence="2" id="KW-0614">Plasmid</keyword>
<organism evidence="2 3">
    <name type="scientific">Arsenophonus nasoniae</name>
    <name type="common">son-killer infecting Nasonia vitripennis</name>
    <dbReference type="NCBI Taxonomy" id="638"/>
    <lineage>
        <taxon>Bacteria</taxon>
        <taxon>Pseudomonadati</taxon>
        <taxon>Pseudomonadota</taxon>
        <taxon>Gammaproteobacteria</taxon>
        <taxon>Enterobacterales</taxon>
        <taxon>Morganellaceae</taxon>
        <taxon>Arsenophonus</taxon>
    </lineage>
</organism>
<feature type="transmembrane region" description="Helical" evidence="1">
    <location>
        <begin position="363"/>
        <end position="385"/>
    </location>
</feature>
<evidence type="ECO:0000313" key="2">
    <source>
        <dbReference type="EMBL" id="WGM03562.1"/>
    </source>
</evidence>